<dbReference type="InterPro" id="IPR000700">
    <property type="entry name" value="PAS-assoc_C"/>
</dbReference>
<dbReference type="PANTHER" id="PTHR43304:SF1">
    <property type="entry name" value="PAC DOMAIN-CONTAINING PROTEIN"/>
    <property type="match status" value="1"/>
</dbReference>
<dbReference type="PROSITE" id="PS50113">
    <property type="entry name" value="PAC"/>
    <property type="match status" value="1"/>
</dbReference>
<dbReference type="STRING" id="414048.SAMN04489864_106185"/>
<dbReference type="PROSITE" id="PS50112">
    <property type="entry name" value="PAS"/>
    <property type="match status" value="2"/>
</dbReference>
<keyword evidence="4" id="KW-0808">Transferase</keyword>
<feature type="domain" description="PAS" evidence="6">
    <location>
        <begin position="254"/>
        <end position="324"/>
    </location>
</feature>
<protein>
    <recommendedName>
        <fullName evidence="2">histidine kinase</fullName>
        <ecNumber evidence="2">2.7.13.3</ecNumber>
    </recommendedName>
</protein>
<name>A0A1I2Y6A3_9SPHI</name>
<dbReference type="EMBL" id="FOPP01000006">
    <property type="protein sequence ID" value="SFH19871.1"/>
    <property type="molecule type" value="Genomic_DNA"/>
</dbReference>
<organism evidence="8 9">
    <name type="scientific">Pedobacter insulae</name>
    <dbReference type="NCBI Taxonomy" id="414048"/>
    <lineage>
        <taxon>Bacteria</taxon>
        <taxon>Pseudomonadati</taxon>
        <taxon>Bacteroidota</taxon>
        <taxon>Sphingobacteriia</taxon>
        <taxon>Sphingobacteriales</taxon>
        <taxon>Sphingobacteriaceae</taxon>
        <taxon>Pedobacter</taxon>
    </lineage>
</organism>
<evidence type="ECO:0000313" key="9">
    <source>
        <dbReference type="Proteomes" id="UP000199666"/>
    </source>
</evidence>
<dbReference type="InterPro" id="IPR035965">
    <property type="entry name" value="PAS-like_dom_sf"/>
</dbReference>
<evidence type="ECO:0000259" key="7">
    <source>
        <dbReference type="PROSITE" id="PS50113"/>
    </source>
</evidence>
<dbReference type="NCBIfam" id="TIGR00229">
    <property type="entry name" value="sensory_box"/>
    <property type="match status" value="2"/>
</dbReference>
<accession>A0A1I2Y6A3</accession>
<dbReference type="Pfam" id="PF13426">
    <property type="entry name" value="PAS_9"/>
    <property type="match status" value="1"/>
</dbReference>
<dbReference type="InterPro" id="IPR013655">
    <property type="entry name" value="PAS_fold_3"/>
</dbReference>
<keyword evidence="9" id="KW-1185">Reference proteome</keyword>
<dbReference type="AlphaFoldDB" id="A0A1I2Y6A3"/>
<dbReference type="SUPFAM" id="SSF55785">
    <property type="entry name" value="PYP-like sensor domain (PAS domain)"/>
    <property type="match status" value="4"/>
</dbReference>
<sequence>MSNRPIQSYNNLIDNILDYIKEAYIQVNREWIITGWNTSAARVFSITNKAPMGTHLMENWPGVFSAIYAELDVYLLADTDINQEKVFESKFEDEDLILEIKAILNPAGISLLVNKLSRSKQTEWNDENERLKCEAAFEKSPLPKWIYDLETLQFLDVNQAAVDLYGYSKEEFLKMKLKDIRTDEEKVVLDDIIQNQIKKDMTNQSLVIHKRKNGEELFVSVKGTSMYYNDKAARMVFVVDLTGLHTIAGALASSEQRFKLLVQDGSDLVTIFDQQGVYKFASPTAARVLGVEPELLIGKNVFDFVHPEDRETARLQFKLVETQNRVIMPPFRYRHFNGETRWMETIITNRLNDPVIKGIITNSRDVTERILQEIERKKILDRFNTVSKATSDTIWDLNLTTSSITWNKGLQGLFGYKLDFTTLDWWKSKVHPDDLERILAHFVSMIKQGLAKSKLEYRFQCANGKYKAVFDRSYIQYDEHGRGNRIIGSMQDVTEQKRYIAEIEVQNAKLREISFIQSHKLRAPLAAFMGLISLIDTKDKDPETFYEIHPMLLQTAKEIDIVIRTITEEAER</sequence>
<evidence type="ECO:0000256" key="3">
    <source>
        <dbReference type="ARBA" id="ARBA00022553"/>
    </source>
</evidence>
<keyword evidence="3" id="KW-0597">Phosphoprotein</keyword>
<evidence type="ECO:0000313" key="8">
    <source>
        <dbReference type="EMBL" id="SFH19871.1"/>
    </source>
</evidence>
<evidence type="ECO:0000256" key="1">
    <source>
        <dbReference type="ARBA" id="ARBA00000085"/>
    </source>
</evidence>
<dbReference type="InterPro" id="IPR052162">
    <property type="entry name" value="Sensor_kinase/Photoreceptor"/>
</dbReference>
<dbReference type="SMART" id="SM00086">
    <property type="entry name" value="PAC"/>
    <property type="match status" value="2"/>
</dbReference>
<evidence type="ECO:0000259" key="6">
    <source>
        <dbReference type="PROSITE" id="PS50112"/>
    </source>
</evidence>
<dbReference type="Proteomes" id="UP000199666">
    <property type="component" value="Unassembled WGS sequence"/>
</dbReference>
<dbReference type="InterPro" id="IPR000014">
    <property type="entry name" value="PAS"/>
</dbReference>
<dbReference type="EC" id="2.7.13.3" evidence="2"/>
<feature type="domain" description="PAC" evidence="7">
    <location>
        <begin position="453"/>
        <end position="505"/>
    </location>
</feature>
<dbReference type="CDD" id="cd00130">
    <property type="entry name" value="PAS"/>
    <property type="match status" value="3"/>
</dbReference>
<evidence type="ECO:0000256" key="2">
    <source>
        <dbReference type="ARBA" id="ARBA00012438"/>
    </source>
</evidence>
<comment type="catalytic activity">
    <reaction evidence="1">
        <text>ATP + protein L-histidine = ADP + protein N-phospho-L-histidine.</text>
        <dbReference type="EC" id="2.7.13.3"/>
    </reaction>
</comment>
<feature type="domain" description="PAS" evidence="6">
    <location>
        <begin position="145"/>
        <end position="200"/>
    </location>
</feature>
<proteinExistence type="predicted"/>
<gene>
    <name evidence="8" type="ORF">SAMN04489864_106185</name>
</gene>
<dbReference type="RefSeq" id="WP_090994282.1">
    <property type="nucleotide sequence ID" value="NZ_FOPP01000006.1"/>
</dbReference>
<dbReference type="InterPro" id="IPR001610">
    <property type="entry name" value="PAC"/>
</dbReference>
<dbReference type="Gene3D" id="3.30.450.20">
    <property type="entry name" value="PAS domain"/>
    <property type="match status" value="3"/>
</dbReference>
<dbReference type="GO" id="GO:0004673">
    <property type="term" value="F:protein histidine kinase activity"/>
    <property type="evidence" value="ECO:0007669"/>
    <property type="project" value="UniProtKB-EC"/>
</dbReference>
<dbReference type="PANTHER" id="PTHR43304">
    <property type="entry name" value="PHYTOCHROME-LIKE PROTEIN CPH1"/>
    <property type="match status" value="1"/>
</dbReference>
<evidence type="ECO:0000256" key="4">
    <source>
        <dbReference type="ARBA" id="ARBA00022679"/>
    </source>
</evidence>
<reference evidence="8 9" key="1">
    <citation type="submission" date="2016-10" db="EMBL/GenBank/DDBJ databases">
        <authorList>
            <person name="de Groot N.N."/>
        </authorList>
    </citation>
    <scope>NUCLEOTIDE SEQUENCE [LARGE SCALE GENOMIC DNA]</scope>
    <source>
        <strain evidence="8 9">DSM 18684</strain>
    </source>
</reference>
<dbReference type="SMART" id="SM00091">
    <property type="entry name" value="PAS"/>
    <property type="match status" value="4"/>
</dbReference>
<dbReference type="Pfam" id="PF08447">
    <property type="entry name" value="PAS_3"/>
    <property type="match status" value="2"/>
</dbReference>
<dbReference type="OrthoDB" id="6231665at2"/>
<evidence type="ECO:0000256" key="5">
    <source>
        <dbReference type="ARBA" id="ARBA00022777"/>
    </source>
</evidence>
<keyword evidence="5" id="KW-0418">Kinase</keyword>